<feature type="transmembrane region" description="Helical" evidence="6">
    <location>
        <begin position="259"/>
        <end position="277"/>
    </location>
</feature>
<evidence type="ECO:0000256" key="4">
    <source>
        <dbReference type="ARBA" id="ARBA00022989"/>
    </source>
</evidence>
<dbReference type="RefSeq" id="WP_219503699.1">
    <property type="nucleotide sequence ID" value="NZ_JAHXDN010000003.1"/>
</dbReference>
<evidence type="ECO:0000313" key="7">
    <source>
        <dbReference type="EMBL" id="MBW4708912.1"/>
    </source>
</evidence>
<reference evidence="7" key="1">
    <citation type="submission" date="2021-07" db="EMBL/GenBank/DDBJ databases">
        <title>Roseobacter insulae sp. nov., isolated from a tidal flat.</title>
        <authorList>
            <person name="Park S."/>
            <person name="Yoon J.-H."/>
        </authorList>
    </citation>
    <scope>NUCLEOTIDE SEQUENCE</scope>
    <source>
        <strain evidence="7">YSTF-M11</strain>
    </source>
</reference>
<keyword evidence="3 6" id="KW-0812">Transmembrane</keyword>
<keyword evidence="2" id="KW-1003">Cell membrane</keyword>
<keyword evidence="4 6" id="KW-1133">Transmembrane helix</keyword>
<evidence type="ECO:0000256" key="6">
    <source>
        <dbReference type="SAM" id="Phobius"/>
    </source>
</evidence>
<dbReference type="PANTHER" id="PTHR30250:SF11">
    <property type="entry name" value="O-ANTIGEN TRANSPORTER-RELATED"/>
    <property type="match status" value="1"/>
</dbReference>
<feature type="transmembrane region" description="Helical" evidence="6">
    <location>
        <begin position="12"/>
        <end position="35"/>
    </location>
</feature>
<feature type="transmembrane region" description="Helical" evidence="6">
    <location>
        <begin position="417"/>
        <end position="435"/>
    </location>
</feature>
<dbReference type="Pfam" id="PF13440">
    <property type="entry name" value="Polysacc_synt_3"/>
    <property type="match status" value="1"/>
</dbReference>
<feature type="transmembrane region" description="Helical" evidence="6">
    <location>
        <begin position="362"/>
        <end position="380"/>
    </location>
</feature>
<evidence type="ECO:0000256" key="3">
    <source>
        <dbReference type="ARBA" id="ARBA00022692"/>
    </source>
</evidence>
<sequence>MSRQGKRDTLGRGTIFGTLAEALALPAGLISAAFLTRNLGLELYGLIGVVMAAVGPVSFIAASVFGMRAGVKIMADADDPKAAASAILRASLVIGFVGMVGFILAAPLIAGILKQPDIVTGLRIGSAEILLLTVARTHRDALIATGTFTWSGLAAGVFHICRMILIILLVELGFGIETVMWAIAGARLAEIAWCRLTLPIPLRQPYDLLTRHNRSIVGPTFLNGLCRRIMSGIDLLMLTALGATNPMISLYSAAKMLALMPMAAAPVFNPGILSALAHAHKDANGAQESDLVEGAWRLISVLCGCSLLAMGCTNAFMTVVFGAAFGDGAILLSLLLLGAVGALSIDLISAEMIAKNNTMRPLYVSAGMLMISIPAFFVAVPRFGAVGAAAVNSLILFSIGMGWVIISKNGFLLRGQWLLRGILSGAAGGLAAYLLRDAAFLIVHLVVGTLVMVIMFFATKLIDKPILIRTLQHLRPR</sequence>
<gene>
    <name evidence="7" type="ORF">KX928_14075</name>
</gene>
<organism evidence="7 8">
    <name type="scientific">Roseobacter insulae</name>
    <dbReference type="NCBI Taxonomy" id="2859783"/>
    <lineage>
        <taxon>Bacteria</taxon>
        <taxon>Pseudomonadati</taxon>
        <taxon>Pseudomonadota</taxon>
        <taxon>Alphaproteobacteria</taxon>
        <taxon>Rhodobacterales</taxon>
        <taxon>Roseobacteraceae</taxon>
        <taxon>Roseobacter</taxon>
    </lineage>
</organism>
<feature type="transmembrane region" description="Helical" evidence="6">
    <location>
        <begin position="41"/>
        <end position="65"/>
    </location>
</feature>
<keyword evidence="5 6" id="KW-0472">Membrane</keyword>
<dbReference type="GO" id="GO:0005886">
    <property type="term" value="C:plasma membrane"/>
    <property type="evidence" value="ECO:0007669"/>
    <property type="project" value="UniProtKB-SubCell"/>
</dbReference>
<feature type="transmembrane region" description="Helical" evidence="6">
    <location>
        <begin position="86"/>
        <end position="113"/>
    </location>
</feature>
<feature type="transmembrane region" description="Helical" evidence="6">
    <location>
        <begin position="441"/>
        <end position="462"/>
    </location>
</feature>
<evidence type="ECO:0000313" key="8">
    <source>
        <dbReference type="Proteomes" id="UP001138661"/>
    </source>
</evidence>
<accession>A0A9X1K3R5</accession>
<evidence type="ECO:0000256" key="5">
    <source>
        <dbReference type="ARBA" id="ARBA00023136"/>
    </source>
</evidence>
<dbReference type="EMBL" id="JAHXDN010000003">
    <property type="protein sequence ID" value="MBW4708912.1"/>
    <property type="molecule type" value="Genomic_DNA"/>
</dbReference>
<feature type="transmembrane region" description="Helical" evidence="6">
    <location>
        <begin position="298"/>
        <end position="324"/>
    </location>
</feature>
<comment type="caution">
    <text evidence="7">The sequence shown here is derived from an EMBL/GenBank/DDBJ whole genome shotgun (WGS) entry which is preliminary data.</text>
</comment>
<feature type="transmembrane region" description="Helical" evidence="6">
    <location>
        <begin position="235"/>
        <end position="253"/>
    </location>
</feature>
<dbReference type="Proteomes" id="UP001138661">
    <property type="component" value="Unassembled WGS sequence"/>
</dbReference>
<dbReference type="PANTHER" id="PTHR30250">
    <property type="entry name" value="PST FAMILY PREDICTED COLANIC ACID TRANSPORTER"/>
    <property type="match status" value="1"/>
</dbReference>
<proteinExistence type="predicted"/>
<dbReference type="AlphaFoldDB" id="A0A9X1K3R5"/>
<feature type="transmembrane region" description="Helical" evidence="6">
    <location>
        <begin position="386"/>
        <end position="405"/>
    </location>
</feature>
<keyword evidence="8" id="KW-1185">Reference proteome</keyword>
<evidence type="ECO:0000256" key="1">
    <source>
        <dbReference type="ARBA" id="ARBA00004651"/>
    </source>
</evidence>
<evidence type="ECO:0000256" key="2">
    <source>
        <dbReference type="ARBA" id="ARBA00022475"/>
    </source>
</evidence>
<name>A0A9X1K3R5_9RHOB</name>
<protein>
    <submittedName>
        <fullName evidence="7">Oligosaccharide flippase family protein</fullName>
    </submittedName>
</protein>
<comment type="subcellular location">
    <subcellularLocation>
        <location evidence="1">Cell membrane</location>
        <topology evidence="1">Multi-pass membrane protein</topology>
    </subcellularLocation>
</comment>
<feature type="transmembrane region" description="Helical" evidence="6">
    <location>
        <begin position="330"/>
        <end position="350"/>
    </location>
</feature>
<dbReference type="InterPro" id="IPR050833">
    <property type="entry name" value="Poly_Biosynth_Transport"/>
</dbReference>